<gene>
    <name evidence="3" type="ORF">DESPIG_01226</name>
</gene>
<organism evidence="3 4">
    <name type="scientific">Desulfovibrio piger ATCC 29098</name>
    <dbReference type="NCBI Taxonomy" id="411464"/>
    <lineage>
        <taxon>Bacteria</taxon>
        <taxon>Pseudomonadati</taxon>
        <taxon>Thermodesulfobacteriota</taxon>
        <taxon>Desulfovibrionia</taxon>
        <taxon>Desulfovibrionales</taxon>
        <taxon>Desulfovibrionaceae</taxon>
        <taxon>Desulfovibrio</taxon>
    </lineage>
</organism>
<keyword evidence="1" id="KW-0812">Transmembrane</keyword>
<dbReference type="HOGENOM" id="CLU_060912_0_0_7"/>
<feature type="domain" description="Zinc finger/thioredoxin putative" evidence="2">
    <location>
        <begin position="2"/>
        <end position="35"/>
    </location>
</feature>
<dbReference type="NCBIfam" id="TIGR02098">
    <property type="entry name" value="MJ0042_CXXC"/>
    <property type="match status" value="1"/>
</dbReference>
<evidence type="ECO:0000313" key="3">
    <source>
        <dbReference type="EMBL" id="EEB33933.1"/>
    </source>
</evidence>
<evidence type="ECO:0000313" key="4">
    <source>
        <dbReference type="Proteomes" id="UP000003676"/>
    </source>
</evidence>
<dbReference type="EMBL" id="ABXU01000029">
    <property type="protein sequence ID" value="EEB33933.1"/>
    <property type="molecule type" value="Genomic_DNA"/>
</dbReference>
<sequence>MMEIQCPHCASRFNLPENLARPGAKLRCSVCKTVFALQLPEPAPAPAPIPDLLPDDVEQPRPRRRWLFWLMLLLLLACGGAAVYWYCWHERPLTPVQGSAATAENIALLTMKDVRQYYVNNEKMGKILVIEGRVVNEFPQPVSMITVEAVLYGQDQKVIASSRQTAGNQLTPLQLSVLDKEAMASRLADPEKEQGANVTLLPGASAPFMVVFDSPPNDVNEFYVAIVDAKKGVPLPR</sequence>
<dbReference type="RefSeq" id="WP_006005771.1">
    <property type="nucleotide sequence ID" value="NZ_DS996355.1"/>
</dbReference>
<dbReference type="Proteomes" id="UP000003676">
    <property type="component" value="Unassembled WGS sequence"/>
</dbReference>
<proteinExistence type="predicted"/>
<protein>
    <submittedName>
        <fullName evidence="3">MJ0042 family finger-like domain protein</fullName>
    </submittedName>
</protein>
<reference evidence="3 4" key="2">
    <citation type="submission" date="2008-10" db="EMBL/GenBank/DDBJ databases">
        <authorList>
            <person name="Fulton L."/>
            <person name="Clifton S."/>
            <person name="Fulton B."/>
            <person name="Xu J."/>
            <person name="Minx P."/>
            <person name="Pepin K.H."/>
            <person name="Johnson M."/>
            <person name="Bhonagiri V."/>
            <person name="Nash W.E."/>
            <person name="Mardis E.R."/>
            <person name="Wilson R.K."/>
        </authorList>
    </citation>
    <scope>NUCLEOTIDE SEQUENCE [LARGE SCALE GENOMIC DNA]</scope>
    <source>
        <strain evidence="3 4">ATCC 29098</strain>
    </source>
</reference>
<keyword evidence="1" id="KW-0472">Membrane</keyword>
<feature type="transmembrane region" description="Helical" evidence="1">
    <location>
        <begin position="66"/>
        <end position="86"/>
    </location>
</feature>
<accession>B6WT21</accession>
<comment type="caution">
    <text evidence="3">The sequence shown here is derived from an EMBL/GenBank/DDBJ whole genome shotgun (WGS) entry which is preliminary data.</text>
</comment>
<keyword evidence="1" id="KW-1133">Transmembrane helix</keyword>
<dbReference type="InterPro" id="IPR011723">
    <property type="entry name" value="Znf/thioredoxin_put"/>
</dbReference>
<reference evidence="3 4" key="1">
    <citation type="submission" date="2008-10" db="EMBL/GenBank/DDBJ databases">
        <title>Draft genome sequence of Desulvovibrio piger (ATCC 29098).</title>
        <authorList>
            <person name="Sudarsanam P."/>
            <person name="Ley R."/>
            <person name="Guruge J."/>
            <person name="Turnbaugh P.J."/>
            <person name="Mahowald M."/>
            <person name="Liep D."/>
            <person name="Gordon J."/>
        </authorList>
    </citation>
    <scope>NUCLEOTIDE SEQUENCE [LARGE SCALE GENOMIC DNA]</scope>
    <source>
        <strain evidence="3 4">ATCC 29098</strain>
    </source>
</reference>
<name>B6WT21_9BACT</name>
<dbReference type="Pfam" id="PF13717">
    <property type="entry name" value="Zn_ribbon_4"/>
    <property type="match status" value="1"/>
</dbReference>
<evidence type="ECO:0000256" key="1">
    <source>
        <dbReference type="SAM" id="Phobius"/>
    </source>
</evidence>
<dbReference type="Pfam" id="PF11906">
    <property type="entry name" value="DUF3426"/>
    <property type="match status" value="1"/>
</dbReference>
<dbReference type="eggNOG" id="ENOG5031BGX">
    <property type="taxonomic scope" value="Bacteria"/>
</dbReference>
<dbReference type="STRING" id="901.DESPIGER_0599"/>
<dbReference type="InterPro" id="IPR021834">
    <property type="entry name" value="DUF3426"/>
</dbReference>
<evidence type="ECO:0000259" key="2">
    <source>
        <dbReference type="Pfam" id="PF13717"/>
    </source>
</evidence>
<dbReference type="AlphaFoldDB" id="B6WT21"/>